<name>K0Z651_9ACTO</name>
<dbReference type="PATRIC" id="fig|888439.3.peg.491"/>
<accession>K0Z651</accession>
<keyword evidence="3" id="KW-1185">Reference proteome</keyword>
<proteinExistence type="predicted"/>
<reference evidence="2 3" key="1">
    <citation type="submission" date="2012-07" db="EMBL/GenBank/DDBJ databases">
        <title>The Genome Sequence of Actinomyces neuii subsp. anitratus BVS029A5.</title>
        <authorList>
            <consortium name="The Broad Institute Genome Sequencing Platform"/>
            <person name="Earl A."/>
            <person name="Ward D."/>
            <person name="Feldgarden M."/>
            <person name="Gevers D."/>
            <person name="Saerens B."/>
            <person name="Vaneechoutte M."/>
            <person name="Walker B."/>
            <person name="Young S.K."/>
            <person name="Zeng Q."/>
            <person name="Gargeya S."/>
            <person name="Fitzgerald M."/>
            <person name="Haas B."/>
            <person name="Abouelleil A."/>
            <person name="Alvarado L."/>
            <person name="Arachchi H.M."/>
            <person name="Berlin A."/>
            <person name="Chapman S.B."/>
            <person name="Goldberg J."/>
            <person name="Griggs A."/>
            <person name="Gujja S."/>
            <person name="Hansen M."/>
            <person name="Howarth C."/>
            <person name="Imamovic A."/>
            <person name="Larimer J."/>
            <person name="McCowen C."/>
            <person name="Montmayeur A."/>
            <person name="Murphy C."/>
            <person name="Neiman D."/>
            <person name="Pearson M."/>
            <person name="Priest M."/>
            <person name="Roberts A."/>
            <person name="Saif S."/>
            <person name="Shea T."/>
            <person name="Sisk P."/>
            <person name="Sykes S."/>
            <person name="Wortman J."/>
            <person name="Nusbaum C."/>
            <person name="Birren B."/>
        </authorList>
    </citation>
    <scope>NUCLEOTIDE SEQUENCE [LARGE SCALE GENOMIC DNA]</scope>
    <source>
        <strain evidence="2 3">BVS029A5</strain>
    </source>
</reference>
<comment type="caution">
    <text evidence="2">The sequence shown here is derived from an EMBL/GenBank/DDBJ whole genome shotgun (WGS) entry which is preliminary data.</text>
</comment>
<evidence type="ECO:0000256" key="1">
    <source>
        <dbReference type="SAM" id="MobiDB-lite"/>
    </source>
</evidence>
<organism evidence="2 3">
    <name type="scientific">Winkia neuii BV029A5</name>
    <dbReference type="NCBI Taxonomy" id="888439"/>
    <lineage>
        <taxon>Bacteria</taxon>
        <taxon>Bacillati</taxon>
        <taxon>Actinomycetota</taxon>
        <taxon>Actinomycetes</taxon>
        <taxon>Actinomycetales</taxon>
        <taxon>Actinomycetaceae</taxon>
        <taxon>Winkia</taxon>
    </lineage>
</organism>
<dbReference type="EMBL" id="AGWP01000003">
    <property type="protein sequence ID" value="EJZ87594.1"/>
    <property type="molecule type" value="Genomic_DNA"/>
</dbReference>
<protein>
    <submittedName>
        <fullName evidence="2">Uncharacterized protein</fullName>
    </submittedName>
</protein>
<dbReference type="Proteomes" id="UP000006075">
    <property type="component" value="Unassembled WGS sequence"/>
</dbReference>
<gene>
    <name evidence="2" type="ORF">HMPREF9240_00487</name>
</gene>
<evidence type="ECO:0000313" key="2">
    <source>
        <dbReference type="EMBL" id="EJZ87594.1"/>
    </source>
</evidence>
<feature type="region of interest" description="Disordered" evidence="1">
    <location>
        <begin position="31"/>
        <end position="51"/>
    </location>
</feature>
<dbReference type="HOGENOM" id="CLU_2366569_0_0_11"/>
<evidence type="ECO:0000313" key="3">
    <source>
        <dbReference type="Proteomes" id="UP000006075"/>
    </source>
</evidence>
<dbReference type="AlphaFoldDB" id="K0Z651"/>
<sequence>MDAGIFLSLVQIAAGGMSPVPDGPEVAVDGPAVTEEASAAGTLTTPEEKENSPIVAHRANGLMTGPALIVGKTVVPVTSASRTSGTHGEMSLLFQ</sequence>